<reference evidence="1" key="1">
    <citation type="submission" date="2022-07" db="EMBL/GenBank/DDBJ databases">
        <title>Genome Sequence of Phlebia brevispora.</title>
        <authorList>
            <person name="Buettner E."/>
        </authorList>
    </citation>
    <scope>NUCLEOTIDE SEQUENCE</scope>
    <source>
        <strain evidence="1">MPL23</strain>
    </source>
</reference>
<sequence length="251" mass="28184">MPSPYKYLSLSFFMIALSPGSLCDVCAEEYGPHNYPHSIPCGHVLCLNCCKNILEKTNPRATPCCPFCREVFTAEGIRIVRVDHTPFSSGWSTPKATGNSVHDVIVESDAEDTLSLGLKSREQAKRLESKVFRVALKKSSVEEVTTLHRELQDWLSSKTSSLELSAALLRAILLNHLAHSEATKAAKNTEMQLNHRLEELEMSKTKLETELRNLRHDYSELSQENQTLRAELGRWRSQSATAVSYAFINGF</sequence>
<organism evidence="1 2">
    <name type="scientific">Phlebia brevispora</name>
    <dbReference type="NCBI Taxonomy" id="194682"/>
    <lineage>
        <taxon>Eukaryota</taxon>
        <taxon>Fungi</taxon>
        <taxon>Dikarya</taxon>
        <taxon>Basidiomycota</taxon>
        <taxon>Agaricomycotina</taxon>
        <taxon>Agaricomycetes</taxon>
        <taxon>Polyporales</taxon>
        <taxon>Meruliaceae</taxon>
        <taxon>Phlebia</taxon>
    </lineage>
</organism>
<proteinExistence type="predicted"/>
<accession>A0ACC1T241</accession>
<name>A0ACC1T241_9APHY</name>
<evidence type="ECO:0000313" key="2">
    <source>
        <dbReference type="Proteomes" id="UP001148662"/>
    </source>
</evidence>
<comment type="caution">
    <text evidence="1">The sequence shown here is derived from an EMBL/GenBank/DDBJ whole genome shotgun (WGS) entry which is preliminary data.</text>
</comment>
<evidence type="ECO:0000313" key="1">
    <source>
        <dbReference type="EMBL" id="KAJ3551579.1"/>
    </source>
</evidence>
<dbReference type="Proteomes" id="UP001148662">
    <property type="component" value="Unassembled WGS sequence"/>
</dbReference>
<protein>
    <submittedName>
        <fullName evidence="1">Uncharacterized protein</fullName>
    </submittedName>
</protein>
<gene>
    <name evidence="1" type="ORF">NM688_g4622</name>
</gene>
<dbReference type="EMBL" id="JANHOG010000781">
    <property type="protein sequence ID" value="KAJ3551579.1"/>
    <property type="molecule type" value="Genomic_DNA"/>
</dbReference>
<keyword evidence="2" id="KW-1185">Reference proteome</keyword>